<proteinExistence type="predicted"/>
<gene>
    <name evidence="3" type="ordered locus">Dred_0627</name>
</gene>
<dbReference type="OrthoDB" id="9816096at2"/>
<dbReference type="HOGENOM" id="CLU_128251_1_1_9"/>
<evidence type="ECO:0000313" key="4">
    <source>
        <dbReference type="Proteomes" id="UP000001556"/>
    </source>
</evidence>
<protein>
    <submittedName>
        <fullName evidence="3">Copper amine oxidase domain protein</fullName>
    </submittedName>
</protein>
<accession>A4J264</accession>
<dbReference type="EMBL" id="CP000612">
    <property type="protein sequence ID" value="ABO49167.1"/>
    <property type="molecule type" value="Genomic_DNA"/>
</dbReference>
<keyword evidence="1" id="KW-0732">Signal</keyword>
<evidence type="ECO:0000256" key="1">
    <source>
        <dbReference type="SAM" id="SignalP"/>
    </source>
</evidence>
<dbReference type="InterPro" id="IPR036582">
    <property type="entry name" value="Mao_N_sf"/>
</dbReference>
<feature type="signal peptide" evidence="1">
    <location>
        <begin position="1"/>
        <end position="23"/>
    </location>
</feature>
<feature type="domain" description="Copper amine oxidase-like N-terminal" evidence="2">
    <location>
        <begin position="39"/>
        <end position="149"/>
    </location>
</feature>
<dbReference type="KEGG" id="drm:Dred_0627"/>
<dbReference type="eggNOG" id="COG1876">
    <property type="taxonomic scope" value="Bacteria"/>
</dbReference>
<dbReference type="SUPFAM" id="SSF55383">
    <property type="entry name" value="Copper amine oxidase, domain N"/>
    <property type="match status" value="2"/>
</dbReference>
<dbReference type="Gene3D" id="3.30.457.10">
    <property type="entry name" value="Copper amine oxidase-like, N-terminal domain"/>
    <property type="match status" value="2"/>
</dbReference>
<feature type="chain" id="PRO_5002670664" evidence="1">
    <location>
        <begin position="24"/>
        <end position="153"/>
    </location>
</feature>
<dbReference type="Pfam" id="PF07833">
    <property type="entry name" value="Cu_amine_oxidN1"/>
    <property type="match status" value="1"/>
</dbReference>
<sequence>MKKFMATVFTLALLFNCVASAMAAPANNVVFYLNMNKYVVDNSQYTMDAAPFIEKGRIFVPIRYLAYACGVVEQDVQWHHVFETVTLKRKDTTLQLQVGINQAIKNDLVEELDISPIMKGDRTYLPARWIAESLGYQVQWNEKSKTMVISQNS</sequence>
<dbReference type="AlphaFoldDB" id="A4J264"/>
<dbReference type="Proteomes" id="UP000001556">
    <property type="component" value="Chromosome"/>
</dbReference>
<name>A4J264_DESRM</name>
<dbReference type="RefSeq" id="WP_011877003.1">
    <property type="nucleotide sequence ID" value="NC_009253.1"/>
</dbReference>
<dbReference type="STRING" id="349161.Dred_0627"/>
<keyword evidence="4" id="KW-1185">Reference proteome</keyword>
<reference evidence="3 4" key="1">
    <citation type="submission" date="2007-03" db="EMBL/GenBank/DDBJ databases">
        <title>Complete sequence of Desulfotomaculum reducens MI-1.</title>
        <authorList>
            <consortium name="US DOE Joint Genome Institute"/>
            <person name="Copeland A."/>
            <person name="Lucas S."/>
            <person name="Lapidus A."/>
            <person name="Barry K."/>
            <person name="Detter J.C."/>
            <person name="Glavina del Rio T."/>
            <person name="Hammon N."/>
            <person name="Israni S."/>
            <person name="Dalin E."/>
            <person name="Tice H."/>
            <person name="Pitluck S."/>
            <person name="Sims D."/>
            <person name="Brettin T."/>
            <person name="Bruce D."/>
            <person name="Han C."/>
            <person name="Tapia R."/>
            <person name="Schmutz J."/>
            <person name="Larimer F."/>
            <person name="Land M."/>
            <person name="Hauser L."/>
            <person name="Kyrpides N."/>
            <person name="Kim E."/>
            <person name="Tebo B.M."/>
            <person name="Richardson P."/>
        </authorList>
    </citation>
    <scope>NUCLEOTIDE SEQUENCE [LARGE SCALE GENOMIC DNA]</scope>
    <source>
        <strain evidence="3 4">MI-1</strain>
    </source>
</reference>
<evidence type="ECO:0000259" key="2">
    <source>
        <dbReference type="Pfam" id="PF07833"/>
    </source>
</evidence>
<evidence type="ECO:0000313" key="3">
    <source>
        <dbReference type="EMBL" id="ABO49167.1"/>
    </source>
</evidence>
<organism evidence="3 4">
    <name type="scientific">Desulforamulus reducens (strain ATCC BAA-1160 / DSM 100696 / MI-1)</name>
    <name type="common">Desulfotomaculum reducens</name>
    <dbReference type="NCBI Taxonomy" id="349161"/>
    <lineage>
        <taxon>Bacteria</taxon>
        <taxon>Bacillati</taxon>
        <taxon>Bacillota</taxon>
        <taxon>Clostridia</taxon>
        <taxon>Eubacteriales</taxon>
        <taxon>Peptococcaceae</taxon>
        <taxon>Desulforamulus</taxon>
    </lineage>
</organism>
<dbReference type="InterPro" id="IPR012854">
    <property type="entry name" value="Cu_amine_oxidase-like_N"/>
</dbReference>